<feature type="domain" description="Sulfatase-modifying factor enzyme-like" evidence="2">
    <location>
        <begin position="165"/>
        <end position="390"/>
    </location>
</feature>
<evidence type="ECO:0000259" key="2">
    <source>
        <dbReference type="Pfam" id="PF03781"/>
    </source>
</evidence>
<dbReference type="Gene3D" id="3.90.1580.10">
    <property type="entry name" value="paralog of FGE (formylglycine-generating enzyme)"/>
    <property type="match status" value="1"/>
</dbReference>
<dbReference type="InterPro" id="IPR016187">
    <property type="entry name" value="CTDL_fold"/>
</dbReference>
<evidence type="ECO:0000313" key="4">
    <source>
        <dbReference type="Proteomes" id="UP000601990"/>
    </source>
</evidence>
<reference evidence="3" key="1">
    <citation type="submission" date="2019-12" db="EMBL/GenBank/DDBJ databases">
        <title>Comparative genomics gives insights into the taxonomy of the Azoarcus-Aromatoleum group and reveals separate origins of nif in the plant-associated Azoarcus and non-plant-associated Aromatoleum sub-groups.</title>
        <authorList>
            <person name="Lafos M."/>
            <person name="Maluk M."/>
            <person name="Batista M."/>
            <person name="Junghare M."/>
            <person name="Carmona M."/>
            <person name="Faoro H."/>
            <person name="Cruz L.M."/>
            <person name="Battistoni F."/>
            <person name="De Souza E."/>
            <person name="Pedrosa F."/>
            <person name="Chen W.-M."/>
            <person name="Poole P.S."/>
            <person name="Dixon R.A."/>
            <person name="James E.K."/>
        </authorList>
    </citation>
    <scope>NUCLEOTIDE SEQUENCE</scope>
    <source>
        <strain evidence="3">U120</strain>
    </source>
</reference>
<evidence type="ECO:0000313" key="3">
    <source>
        <dbReference type="EMBL" id="NMF94114.1"/>
    </source>
</evidence>
<dbReference type="RefSeq" id="WP_169199352.1">
    <property type="nucleotide sequence ID" value="NZ_WTVH02000010.1"/>
</dbReference>
<dbReference type="PANTHER" id="PTHR23150:SF35">
    <property type="entry name" value="BLL6746 PROTEIN"/>
    <property type="match status" value="1"/>
</dbReference>
<feature type="region of interest" description="Disordered" evidence="1">
    <location>
        <begin position="97"/>
        <end position="154"/>
    </location>
</feature>
<gene>
    <name evidence="3" type="ORF">GO608_12335</name>
</gene>
<organism evidence="3 4">
    <name type="scientific">Aromatoleum buckelii</name>
    <dbReference type="NCBI Taxonomy" id="200254"/>
    <lineage>
        <taxon>Bacteria</taxon>
        <taxon>Pseudomonadati</taxon>
        <taxon>Pseudomonadota</taxon>
        <taxon>Betaproteobacteria</taxon>
        <taxon>Rhodocyclales</taxon>
        <taxon>Rhodocyclaceae</taxon>
        <taxon>Aromatoleum</taxon>
    </lineage>
</organism>
<sequence length="393" mass="42368">MWRELLIVGVFGAFAAGFVQATTSAGSGVGTAQRSTLAAPIQLAGILPKDSAEQYELTFWDSIKDSEHASDYEAYLKAYPNGRFAPLARARIERLRAAAPKVETPPAPRATPPAPERPRPAPAAPAAPERPRAAPAPTPAPAPSAPEKPPAAAAPVAEIKDCPACPVMVGLPGGEFVMGSNTDDPSERPAHRVSIARPFAIGKYEVTNEQWDACVAAGACPHLTREEGAAKNAPVRDLHWDDARAYAKWLSGATGKSYRLPTEAEWEYALRGGTTTRYWWGNQMVGGNANCKGCGDPWREGGPANAGSFRANPYGLHDMNGSVWEWVSDCWHNSYKGAPADGRSWDEPDCRVRVIRGGSWREGADYMLSSTRFKYGASVRHSQNGFRVARDVE</sequence>
<feature type="compositionally biased region" description="Pro residues" evidence="1">
    <location>
        <begin position="103"/>
        <end position="125"/>
    </location>
</feature>
<comment type="caution">
    <text evidence="3">The sequence shown here is derived from an EMBL/GenBank/DDBJ whole genome shotgun (WGS) entry which is preliminary data.</text>
</comment>
<dbReference type="InterPro" id="IPR051043">
    <property type="entry name" value="Sulfatase_Mod_Factor_Kinase"/>
</dbReference>
<dbReference type="InterPro" id="IPR042095">
    <property type="entry name" value="SUMF_sf"/>
</dbReference>
<protein>
    <submittedName>
        <fullName evidence="3">SUMF1/EgtB/PvdO family nonheme iron enzyme</fullName>
    </submittedName>
</protein>
<evidence type="ECO:0000256" key="1">
    <source>
        <dbReference type="SAM" id="MobiDB-lite"/>
    </source>
</evidence>
<feature type="compositionally biased region" description="Pro residues" evidence="1">
    <location>
        <begin position="134"/>
        <end position="149"/>
    </location>
</feature>
<accession>A0ABX1N4C4</accession>
<dbReference type="SUPFAM" id="SSF56436">
    <property type="entry name" value="C-type lectin-like"/>
    <property type="match status" value="1"/>
</dbReference>
<dbReference type="Pfam" id="PF03781">
    <property type="entry name" value="FGE-sulfatase"/>
    <property type="match status" value="1"/>
</dbReference>
<name>A0ABX1N4C4_9RHOO</name>
<proteinExistence type="predicted"/>
<keyword evidence="4" id="KW-1185">Reference proteome</keyword>
<dbReference type="EMBL" id="WTVH01000023">
    <property type="protein sequence ID" value="NMF94114.1"/>
    <property type="molecule type" value="Genomic_DNA"/>
</dbReference>
<dbReference type="InterPro" id="IPR005532">
    <property type="entry name" value="SUMF_dom"/>
</dbReference>
<dbReference type="Proteomes" id="UP000601990">
    <property type="component" value="Unassembled WGS sequence"/>
</dbReference>
<dbReference type="PANTHER" id="PTHR23150">
    <property type="entry name" value="SULFATASE MODIFYING FACTOR 1, 2"/>
    <property type="match status" value="1"/>
</dbReference>